<evidence type="ECO:0000256" key="5">
    <source>
        <dbReference type="ARBA" id="ARBA00022741"/>
    </source>
</evidence>
<evidence type="ECO:0000256" key="6">
    <source>
        <dbReference type="ARBA" id="ARBA00022840"/>
    </source>
</evidence>
<accession>A0A8S2V7U8</accession>
<proteinExistence type="inferred from homology"/>
<dbReference type="GO" id="GO:0045505">
    <property type="term" value="F:dynein intermediate chain binding"/>
    <property type="evidence" value="ECO:0007669"/>
    <property type="project" value="InterPro"/>
</dbReference>
<keyword evidence="11" id="KW-0206">Cytoskeleton</keyword>
<evidence type="ECO:0000256" key="13">
    <source>
        <dbReference type="SAM" id="Coils"/>
    </source>
</evidence>
<dbReference type="InterPro" id="IPR026983">
    <property type="entry name" value="DHC"/>
</dbReference>
<feature type="domain" description="Dynein heavy chain AAA module D4" evidence="14">
    <location>
        <begin position="36"/>
        <end position="187"/>
    </location>
</feature>
<dbReference type="GO" id="GO:0051959">
    <property type="term" value="F:dynein light intermediate chain binding"/>
    <property type="evidence" value="ECO:0007669"/>
    <property type="project" value="InterPro"/>
</dbReference>
<evidence type="ECO:0000313" key="16">
    <source>
        <dbReference type="EMBL" id="CAF4384098.1"/>
    </source>
</evidence>
<gene>
    <name evidence="15" type="ORF">OVA965_LOCUS41123</name>
    <name evidence="16" type="ORF">TMI583_LOCUS42694</name>
</gene>
<dbReference type="Proteomes" id="UP000682733">
    <property type="component" value="Unassembled WGS sequence"/>
</dbReference>
<protein>
    <recommendedName>
        <fullName evidence="14">Dynein heavy chain AAA module D4 domain-containing protein</fullName>
    </recommendedName>
</protein>
<evidence type="ECO:0000256" key="9">
    <source>
        <dbReference type="ARBA" id="ARBA00023069"/>
    </source>
</evidence>
<dbReference type="PANTHER" id="PTHR46961">
    <property type="entry name" value="DYNEIN HEAVY CHAIN 1, AXONEMAL-LIKE PROTEIN"/>
    <property type="match status" value="1"/>
</dbReference>
<sequence length="292" mass="33122">MDKLSQLINNQPLSKPHVECIFHQPSLYGDYRTALDALLVDVGGSGKSSLTRLAAFAAGCEVFEIKLSRGYSEPQFREDLKILYNKLGMENKKVVFMFGDQHVAEEGFLELINNILTTGMVLALFADEERKGIVENTRDEAMKNGASPAKESIWQYFITKCSVNLHVVLCMSPTGDTLRTRCRNFPGKIFLNKIVRSIMSYVYILKQQRLAGGLEKIDEAQIQLKDLDARLQVQRKEFKKKQKRWIQKKSLDIKQAEIAVKKEEADVELAAALPALEEARRTVKELIKDQIA</sequence>
<keyword evidence="10" id="KW-0505">Motor protein</keyword>
<evidence type="ECO:0000256" key="12">
    <source>
        <dbReference type="ARBA" id="ARBA00023273"/>
    </source>
</evidence>
<name>A0A8S2V7U8_9BILA</name>
<evidence type="ECO:0000313" key="17">
    <source>
        <dbReference type="Proteomes" id="UP000682733"/>
    </source>
</evidence>
<dbReference type="Proteomes" id="UP000677228">
    <property type="component" value="Unassembled WGS sequence"/>
</dbReference>
<dbReference type="AlphaFoldDB" id="A0A8S2V7U8"/>
<comment type="caution">
    <text evidence="16">The sequence shown here is derived from an EMBL/GenBank/DDBJ whole genome shotgun (WGS) entry which is preliminary data.</text>
</comment>
<evidence type="ECO:0000256" key="8">
    <source>
        <dbReference type="ARBA" id="ARBA00023054"/>
    </source>
</evidence>
<evidence type="ECO:0000256" key="4">
    <source>
        <dbReference type="ARBA" id="ARBA00022701"/>
    </source>
</evidence>
<feature type="non-terminal residue" evidence="16">
    <location>
        <position position="1"/>
    </location>
</feature>
<dbReference type="InterPro" id="IPR027417">
    <property type="entry name" value="P-loop_NTPase"/>
</dbReference>
<dbReference type="EMBL" id="CAJNOK010046506">
    <property type="protein sequence ID" value="CAF1583724.1"/>
    <property type="molecule type" value="Genomic_DNA"/>
</dbReference>
<dbReference type="InterPro" id="IPR024317">
    <property type="entry name" value="Dynein_heavy_chain_D4_dom"/>
</dbReference>
<comment type="similarity">
    <text evidence="2">Belongs to the dynein heavy chain family.</text>
</comment>
<dbReference type="PANTHER" id="PTHR46961:SF12">
    <property type="entry name" value="DYNEIN AXONEMAL HEAVY CHAIN 10"/>
    <property type="match status" value="1"/>
</dbReference>
<evidence type="ECO:0000256" key="3">
    <source>
        <dbReference type="ARBA" id="ARBA00022490"/>
    </source>
</evidence>
<dbReference type="FunFam" id="3.40.50.300:FF:002141">
    <property type="entry name" value="Dynein heavy chain"/>
    <property type="match status" value="1"/>
</dbReference>
<dbReference type="Gene3D" id="1.10.287.2610">
    <property type="match status" value="1"/>
</dbReference>
<evidence type="ECO:0000256" key="1">
    <source>
        <dbReference type="ARBA" id="ARBA00004430"/>
    </source>
</evidence>
<dbReference type="Gene3D" id="3.40.50.300">
    <property type="entry name" value="P-loop containing nucleotide triphosphate hydrolases"/>
    <property type="match status" value="1"/>
</dbReference>
<reference evidence="16" key="1">
    <citation type="submission" date="2021-02" db="EMBL/GenBank/DDBJ databases">
        <authorList>
            <person name="Nowell W R."/>
        </authorList>
    </citation>
    <scope>NUCLEOTIDE SEQUENCE</scope>
</reference>
<organism evidence="16 17">
    <name type="scientific">Didymodactylos carnosus</name>
    <dbReference type="NCBI Taxonomy" id="1234261"/>
    <lineage>
        <taxon>Eukaryota</taxon>
        <taxon>Metazoa</taxon>
        <taxon>Spiralia</taxon>
        <taxon>Gnathifera</taxon>
        <taxon>Rotifera</taxon>
        <taxon>Eurotatoria</taxon>
        <taxon>Bdelloidea</taxon>
        <taxon>Philodinida</taxon>
        <taxon>Philodinidae</taxon>
        <taxon>Didymodactylos</taxon>
    </lineage>
</organism>
<keyword evidence="12" id="KW-0966">Cell projection</keyword>
<dbReference type="GO" id="GO:0005874">
    <property type="term" value="C:microtubule"/>
    <property type="evidence" value="ECO:0007669"/>
    <property type="project" value="UniProtKB-KW"/>
</dbReference>
<dbReference type="SUPFAM" id="SSF52540">
    <property type="entry name" value="P-loop containing nucleoside triphosphate hydrolases"/>
    <property type="match status" value="1"/>
</dbReference>
<keyword evidence="4" id="KW-0493">Microtubule</keyword>
<evidence type="ECO:0000313" key="15">
    <source>
        <dbReference type="EMBL" id="CAF1583724.1"/>
    </source>
</evidence>
<dbReference type="GO" id="GO:0005524">
    <property type="term" value="F:ATP binding"/>
    <property type="evidence" value="ECO:0007669"/>
    <property type="project" value="UniProtKB-KW"/>
</dbReference>
<evidence type="ECO:0000256" key="10">
    <source>
        <dbReference type="ARBA" id="ARBA00023175"/>
    </source>
</evidence>
<keyword evidence="9" id="KW-0969">Cilium</keyword>
<keyword evidence="8 13" id="KW-0175">Coiled coil</keyword>
<evidence type="ECO:0000256" key="7">
    <source>
        <dbReference type="ARBA" id="ARBA00023017"/>
    </source>
</evidence>
<dbReference type="EMBL" id="CAJOBA010069669">
    <property type="protein sequence ID" value="CAF4384098.1"/>
    <property type="molecule type" value="Genomic_DNA"/>
</dbReference>
<evidence type="ECO:0000256" key="11">
    <source>
        <dbReference type="ARBA" id="ARBA00023212"/>
    </source>
</evidence>
<evidence type="ECO:0000256" key="2">
    <source>
        <dbReference type="ARBA" id="ARBA00008887"/>
    </source>
</evidence>
<keyword evidence="3" id="KW-0963">Cytoplasm</keyword>
<keyword evidence="7" id="KW-0243">Dynein</keyword>
<feature type="coiled-coil region" evidence="13">
    <location>
        <begin position="210"/>
        <end position="273"/>
    </location>
</feature>
<keyword evidence="5" id="KW-0547">Nucleotide-binding</keyword>
<evidence type="ECO:0000259" key="14">
    <source>
        <dbReference type="Pfam" id="PF12780"/>
    </source>
</evidence>
<dbReference type="GO" id="GO:0030286">
    <property type="term" value="C:dynein complex"/>
    <property type="evidence" value="ECO:0007669"/>
    <property type="project" value="UniProtKB-KW"/>
</dbReference>
<dbReference type="Pfam" id="PF12780">
    <property type="entry name" value="AAA_8"/>
    <property type="match status" value="1"/>
</dbReference>
<keyword evidence="6" id="KW-0067">ATP-binding</keyword>
<dbReference type="GO" id="GO:0007018">
    <property type="term" value="P:microtubule-based movement"/>
    <property type="evidence" value="ECO:0007669"/>
    <property type="project" value="InterPro"/>
</dbReference>
<dbReference type="GO" id="GO:0005930">
    <property type="term" value="C:axoneme"/>
    <property type="evidence" value="ECO:0007669"/>
    <property type="project" value="UniProtKB-SubCell"/>
</dbReference>
<comment type="subcellular location">
    <subcellularLocation>
        <location evidence="1">Cytoplasm</location>
        <location evidence="1">Cytoskeleton</location>
        <location evidence="1">Cilium axoneme</location>
    </subcellularLocation>
</comment>